<sequence>MRENYMVDMERGCGLALLLAIAAIAAACASDSNNICQWHGEVPKMQRRIIDISHAYRHDLPVWDSSTPLGSPVHLQHSFANGSLFNLSELKMGCHTGTHVDAPSHFLQEAYEEGLDVNSLDLEILNGLVLLVDTPREENITAHTMEKLNIPFGVERVLFRTLNSDRRLMWRTNFESSFSGFTKDGAQWLVDHTSIKLVGLDYLSVATYEEAAETHRILLRKQGIILLEGLDLDDIEVGIYVLHCLPMRLINAEGSPIRCILTK</sequence>
<accession>A0ACC2EJ22</accession>
<protein>
    <submittedName>
        <fullName evidence="1">Uncharacterized protein</fullName>
    </submittedName>
</protein>
<comment type="caution">
    <text evidence="1">The sequence shown here is derived from an EMBL/GenBank/DDBJ whole genome shotgun (WGS) entry which is preliminary data.</text>
</comment>
<reference evidence="2" key="1">
    <citation type="journal article" date="2024" name="Proc. Natl. Acad. Sci. U.S.A.">
        <title>Extraordinary preservation of gene collinearity over three hundred million years revealed in homosporous lycophytes.</title>
        <authorList>
            <person name="Li C."/>
            <person name="Wickell D."/>
            <person name="Kuo L.Y."/>
            <person name="Chen X."/>
            <person name="Nie B."/>
            <person name="Liao X."/>
            <person name="Peng D."/>
            <person name="Ji J."/>
            <person name="Jenkins J."/>
            <person name="Williams M."/>
            <person name="Shu S."/>
            <person name="Plott C."/>
            <person name="Barry K."/>
            <person name="Rajasekar S."/>
            <person name="Grimwood J."/>
            <person name="Han X."/>
            <person name="Sun S."/>
            <person name="Hou Z."/>
            <person name="He W."/>
            <person name="Dai G."/>
            <person name="Sun C."/>
            <person name="Schmutz J."/>
            <person name="Leebens-Mack J.H."/>
            <person name="Li F.W."/>
            <person name="Wang L."/>
        </authorList>
    </citation>
    <scope>NUCLEOTIDE SEQUENCE [LARGE SCALE GENOMIC DNA]</scope>
    <source>
        <strain evidence="2">cv. PW_Plant_1</strain>
    </source>
</reference>
<dbReference type="EMBL" id="CM055093">
    <property type="protein sequence ID" value="KAJ7566407.1"/>
    <property type="molecule type" value="Genomic_DNA"/>
</dbReference>
<dbReference type="Proteomes" id="UP001162992">
    <property type="component" value="Chromosome 2"/>
</dbReference>
<name>A0ACC2EJ22_DIPCM</name>
<gene>
    <name evidence="1" type="ORF">O6H91_02G101300</name>
</gene>
<keyword evidence="2" id="KW-1185">Reference proteome</keyword>
<organism evidence="1 2">
    <name type="scientific">Diphasiastrum complanatum</name>
    <name type="common">Issler's clubmoss</name>
    <name type="synonym">Lycopodium complanatum</name>
    <dbReference type="NCBI Taxonomy" id="34168"/>
    <lineage>
        <taxon>Eukaryota</taxon>
        <taxon>Viridiplantae</taxon>
        <taxon>Streptophyta</taxon>
        <taxon>Embryophyta</taxon>
        <taxon>Tracheophyta</taxon>
        <taxon>Lycopodiopsida</taxon>
        <taxon>Lycopodiales</taxon>
        <taxon>Lycopodiaceae</taxon>
        <taxon>Lycopodioideae</taxon>
        <taxon>Diphasiastrum</taxon>
    </lineage>
</organism>
<proteinExistence type="predicted"/>
<evidence type="ECO:0000313" key="2">
    <source>
        <dbReference type="Proteomes" id="UP001162992"/>
    </source>
</evidence>
<evidence type="ECO:0000313" key="1">
    <source>
        <dbReference type="EMBL" id="KAJ7566407.1"/>
    </source>
</evidence>